<accession>X1ER63</accession>
<name>X1ER63_9ZZZZ</name>
<dbReference type="EMBL" id="BARU01000608">
    <property type="protein sequence ID" value="GAH22815.1"/>
    <property type="molecule type" value="Genomic_DNA"/>
</dbReference>
<sequence>TNDVPAGNLAIARSRQKNISGWRKKKKEKEGK</sequence>
<protein>
    <submittedName>
        <fullName evidence="2">Uncharacterized protein</fullName>
    </submittedName>
</protein>
<evidence type="ECO:0000313" key="2">
    <source>
        <dbReference type="EMBL" id="GAH22815.1"/>
    </source>
</evidence>
<dbReference type="AlphaFoldDB" id="X1ER63"/>
<feature type="non-terminal residue" evidence="2">
    <location>
        <position position="1"/>
    </location>
</feature>
<reference evidence="2" key="1">
    <citation type="journal article" date="2014" name="Front. Microbiol.">
        <title>High frequency of phylogenetically diverse reductive dehalogenase-homologous genes in deep subseafloor sedimentary metagenomes.</title>
        <authorList>
            <person name="Kawai M."/>
            <person name="Futagami T."/>
            <person name="Toyoda A."/>
            <person name="Takaki Y."/>
            <person name="Nishi S."/>
            <person name="Hori S."/>
            <person name="Arai W."/>
            <person name="Tsubouchi T."/>
            <person name="Morono Y."/>
            <person name="Uchiyama I."/>
            <person name="Ito T."/>
            <person name="Fujiyama A."/>
            <person name="Inagaki F."/>
            <person name="Takami H."/>
        </authorList>
    </citation>
    <scope>NUCLEOTIDE SEQUENCE</scope>
    <source>
        <strain evidence="2">Expedition CK06-06</strain>
    </source>
</reference>
<gene>
    <name evidence="2" type="ORF">S03H2_01940</name>
</gene>
<evidence type="ECO:0000256" key="1">
    <source>
        <dbReference type="SAM" id="MobiDB-lite"/>
    </source>
</evidence>
<organism evidence="2">
    <name type="scientific">marine sediment metagenome</name>
    <dbReference type="NCBI Taxonomy" id="412755"/>
    <lineage>
        <taxon>unclassified sequences</taxon>
        <taxon>metagenomes</taxon>
        <taxon>ecological metagenomes</taxon>
    </lineage>
</organism>
<comment type="caution">
    <text evidence="2">The sequence shown here is derived from an EMBL/GenBank/DDBJ whole genome shotgun (WGS) entry which is preliminary data.</text>
</comment>
<proteinExistence type="predicted"/>
<feature type="region of interest" description="Disordered" evidence="1">
    <location>
        <begin position="1"/>
        <end position="32"/>
    </location>
</feature>
<feature type="compositionally biased region" description="Basic residues" evidence="1">
    <location>
        <begin position="22"/>
        <end position="32"/>
    </location>
</feature>